<keyword evidence="3" id="KW-1185">Reference proteome</keyword>
<dbReference type="Pfam" id="PF23156">
    <property type="entry name" value="DUF7054"/>
    <property type="match status" value="1"/>
</dbReference>
<evidence type="ECO:0000259" key="1">
    <source>
        <dbReference type="Pfam" id="PF23156"/>
    </source>
</evidence>
<gene>
    <name evidence="2" type="ORF">SSX86_014273</name>
</gene>
<dbReference type="PANTHER" id="PTHR33270:SF5">
    <property type="entry name" value="GB|AAC00605.1"/>
    <property type="match status" value="1"/>
</dbReference>
<protein>
    <recommendedName>
        <fullName evidence="1">DUF7054 domain-containing protein</fullName>
    </recommendedName>
</protein>
<dbReference type="InterPro" id="IPR040358">
    <property type="entry name" value="At4g22758-like"/>
</dbReference>
<dbReference type="PANTHER" id="PTHR33270">
    <property type="entry name" value="BNAC05G50380D PROTEIN"/>
    <property type="match status" value="1"/>
</dbReference>
<feature type="domain" description="DUF7054" evidence="1">
    <location>
        <begin position="48"/>
        <end position="129"/>
    </location>
</feature>
<organism evidence="2 3">
    <name type="scientific">Deinandra increscens subsp. villosa</name>
    <dbReference type="NCBI Taxonomy" id="3103831"/>
    <lineage>
        <taxon>Eukaryota</taxon>
        <taxon>Viridiplantae</taxon>
        <taxon>Streptophyta</taxon>
        <taxon>Embryophyta</taxon>
        <taxon>Tracheophyta</taxon>
        <taxon>Spermatophyta</taxon>
        <taxon>Magnoliopsida</taxon>
        <taxon>eudicotyledons</taxon>
        <taxon>Gunneridae</taxon>
        <taxon>Pentapetalae</taxon>
        <taxon>asterids</taxon>
        <taxon>campanulids</taxon>
        <taxon>Asterales</taxon>
        <taxon>Asteraceae</taxon>
        <taxon>Asteroideae</taxon>
        <taxon>Heliantheae alliance</taxon>
        <taxon>Madieae</taxon>
        <taxon>Madiinae</taxon>
        <taxon>Deinandra</taxon>
    </lineage>
</organism>
<sequence length="161" mass="18553">MVSWYFHSNLISTQISNKTEKKKKNKMMIKKKNKNEDHDNKNVKEIRKRFLITVNVVGSSGPLRFVVNDYDKVSEVIGSSLKMYARGGRLPVLGSDSNNFLLYPVNAESEAMKANEAVGSCAQRTFVMCKKQNLPPHMTEGRSDTITRHRWSRGWKAWFRI</sequence>
<proteinExistence type="predicted"/>
<accession>A0AAP0D1Y7</accession>
<dbReference type="InterPro" id="IPR055482">
    <property type="entry name" value="DUF7054"/>
</dbReference>
<evidence type="ECO:0000313" key="3">
    <source>
        <dbReference type="Proteomes" id="UP001408789"/>
    </source>
</evidence>
<dbReference type="AlphaFoldDB" id="A0AAP0D1Y7"/>
<comment type="caution">
    <text evidence="2">The sequence shown here is derived from an EMBL/GenBank/DDBJ whole genome shotgun (WGS) entry which is preliminary data.</text>
</comment>
<evidence type="ECO:0000313" key="2">
    <source>
        <dbReference type="EMBL" id="KAK9066949.1"/>
    </source>
</evidence>
<name>A0AAP0D1Y7_9ASTR</name>
<dbReference type="Proteomes" id="UP001408789">
    <property type="component" value="Unassembled WGS sequence"/>
</dbReference>
<dbReference type="EMBL" id="JBCNJP010000015">
    <property type="protein sequence ID" value="KAK9066949.1"/>
    <property type="molecule type" value="Genomic_DNA"/>
</dbReference>
<reference evidence="2 3" key="1">
    <citation type="submission" date="2024-04" db="EMBL/GenBank/DDBJ databases">
        <title>The reference genome of an endangered Asteraceae, Deinandra increscens subsp. villosa, native to the Central Coast of California.</title>
        <authorList>
            <person name="Guilliams M."/>
            <person name="Hasenstab-Lehman K."/>
            <person name="Meyer R."/>
            <person name="Mcevoy S."/>
        </authorList>
    </citation>
    <scope>NUCLEOTIDE SEQUENCE [LARGE SCALE GENOMIC DNA]</scope>
    <source>
        <tissue evidence="2">Leaf</tissue>
    </source>
</reference>